<feature type="signal peptide" evidence="3">
    <location>
        <begin position="1"/>
        <end position="26"/>
    </location>
</feature>
<feature type="domain" description="Pilus formation protein N-terminal" evidence="5">
    <location>
        <begin position="31"/>
        <end position="97"/>
    </location>
</feature>
<keyword evidence="9" id="KW-1185">Reference proteome</keyword>
<dbReference type="PROSITE" id="PS00875">
    <property type="entry name" value="T2SP_D"/>
    <property type="match status" value="1"/>
</dbReference>
<dbReference type="InterPro" id="IPR032789">
    <property type="entry name" value="T2SS-T3SS_pil_N"/>
</dbReference>
<keyword evidence="3" id="KW-0732">Signal</keyword>
<dbReference type="GO" id="GO:0015627">
    <property type="term" value="C:type II protein secretion system complex"/>
    <property type="evidence" value="ECO:0007669"/>
    <property type="project" value="TreeGrafter"/>
</dbReference>
<dbReference type="Pfam" id="PF00263">
    <property type="entry name" value="Secretin"/>
    <property type="match status" value="1"/>
</dbReference>
<reference evidence="6" key="2">
    <citation type="journal article" date="2021" name="Int. J. Syst. Evol. Microbiol.">
        <title>Geomonas silvestris sp. nov., Geomonas paludis sp. nov. and Geomonas limicola sp. nov., isolated from terrestrial environments, and emended description of the genus Geomonas.</title>
        <authorList>
            <person name="Itoh H."/>
            <person name="Xu Z."/>
            <person name="Masuda Y."/>
            <person name="Ushijima N."/>
            <person name="Hayakawa C."/>
            <person name="Shiratori Y."/>
            <person name="Senoo K."/>
        </authorList>
    </citation>
    <scope>NUCLEOTIDE SEQUENCE</scope>
    <source>
        <strain evidence="6">Red736</strain>
    </source>
</reference>
<dbReference type="EMBL" id="BLXY01000005">
    <property type="protein sequence ID" value="GFO64879.1"/>
    <property type="molecule type" value="Genomic_DNA"/>
</dbReference>
<dbReference type="Proteomes" id="UP000831485">
    <property type="component" value="Chromosome"/>
</dbReference>
<dbReference type="InterPro" id="IPR004846">
    <property type="entry name" value="T2SS/T3SS_dom"/>
</dbReference>
<evidence type="ECO:0000313" key="8">
    <source>
        <dbReference type="Proteomes" id="UP000568888"/>
    </source>
</evidence>
<evidence type="ECO:0000256" key="1">
    <source>
        <dbReference type="RuleBase" id="RU004003"/>
    </source>
</evidence>
<evidence type="ECO:0000256" key="3">
    <source>
        <dbReference type="SAM" id="SignalP"/>
    </source>
</evidence>
<evidence type="ECO:0000313" key="9">
    <source>
        <dbReference type="Proteomes" id="UP000831485"/>
    </source>
</evidence>
<reference evidence="7" key="3">
    <citation type="submission" date="2022-04" db="EMBL/GenBank/DDBJ databases">
        <authorList>
            <person name="Liu G."/>
        </authorList>
    </citation>
    <scope>NUCLEOTIDE SEQUENCE</scope>
    <source>
        <strain evidence="7">RG22</strain>
    </source>
</reference>
<feature type="chain" id="PRO_5027713372" evidence="3">
    <location>
        <begin position="27"/>
        <end position="449"/>
    </location>
</feature>
<sequence length="449" mass="47920">MNLLPSKRGFMLVALLVMLGANCAWAGVPTTVVVNKGVVLSLKHPARYVTVTDKNIVDLPDPPRRNQLLINGRKIGTTNVIVWEENSDQPIFFDVRVVGDRETVESQLRDFAPDDNISVDYADDTLVLSGTVGCESTGKRAEEIAKAYAPKVLNHITVDQPLQVLLQVKVAQVDRTSLKKLGVSALVTGSSGEGFYNLIGAPNGSSTVTSSDGVRSSSTHATGIAGSIPGLGSFNPLDSFTAGVSYFPAGIGVVLQALSNKGLAKILAEPNLLVKSGSEGNFLAGSEIPYSVITSLGAAATTTIVYKTVGVKLKFNPEVRPSGMISLKIDPAEVSSVAGTLPVNGYPIIDSRNVSTSVELREGESLVLAGLLQEEQIKNMSKIPILGDIPILGALFRATDKEIRERDLVFFITPKIVKPAAPGATTPLPTDRKDPREERQFDWIPKLPR</sequence>
<evidence type="ECO:0000259" key="5">
    <source>
        <dbReference type="Pfam" id="PF13629"/>
    </source>
</evidence>
<feature type="compositionally biased region" description="Basic and acidic residues" evidence="2">
    <location>
        <begin position="430"/>
        <end position="441"/>
    </location>
</feature>
<evidence type="ECO:0000256" key="2">
    <source>
        <dbReference type="SAM" id="MobiDB-lite"/>
    </source>
</evidence>
<evidence type="ECO:0000259" key="4">
    <source>
        <dbReference type="Pfam" id="PF00263"/>
    </source>
</evidence>
<organism evidence="6 8">
    <name type="scientific">Geomonas paludis</name>
    <dbReference type="NCBI Taxonomy" id="2740185"/>
    <lineage>
        <taxon>Bacteria</taxon>
        <taxon>Pseudomonadati</taxon>
        <taxon>Thermodesulfobacteriota</taxon>
        <taxon>Desulfuromonadia</taxon>
        <taxon>Geobacterales</taxon>
        <taxon>Geobacteraceae</taxon>
        <taxon>Geomonas</taxon>
    </lineage>
</organism>
<dbReference type="PRINTS" id="PR01032">
    <property type="entry name" value="PHAGEIV"/>
</dbReference>
<gene>
    <name evidence="6" type="ORF">GMPD_27980</name>
    <name evidence="7" type="ORF">M1B72_04790</name>
</gene>
<name>A0A6V8N0I1_9BACT</name>
<dbReference type="InterPro" id="IPR050810">
    <property type="entry name" value="Bact_Secretion_Sys_Channel"/>
</dbReference>
<reference evidence="8" key="1">
    <citation type="submission" date="2020-06" db="EMBL/GenBank/DDBJ databases">
        <title>Draft genomic sequecing of Geomonas sp. Red736.</title>
        <authorList>
            <person name="Itoh H."/>
            <person name="Xu Z.X."/>
            <person name="Ushijima N."/>
            <person name="Masuda Y."/>
            <person name="Shiratori Y."/>
            <person name="Senoo K."/>
        </authorList>
    </citation>
    <scope>NUCLEOTIDE SEQUENCE [LARGE SCALE GENOMIC DNA]</scope>
    <source>
        <strain evidence="8">Red736</strain>
    </source>
</reference>
<dbReference type="Pfam" id="PF13629">
    <property type="entry name" value="T2SS-T3SS_pil_N"/>
    <property type="match status" value="1"/>
</dbReference>
<comment type="similarity">
    <text evidence="1">Belongs to the bacterial secretin family.</text>
</comment>
<dbReference type="PANTHER" id="PTHR30332">
    <property type="entry name" value="PROBABLE GENERAL SECRETION PATHWAY PROTEIN D"/>
    <property type="match status" value="1"/>
</dbReference>
<dbReference type="InterPro" id="IPR004845">
    <property type="entry name" value="T2SS_GspD_CS"/>
</dbReference>
<evidence type="ECO:0000313" key="6">
    <source>
        <dbReference type="EMBL" id="GFO64879.1"/>
    </source>
</evidence>
<dbReference type="EMBL" id="CP096574">
    <property type="protein sequence ID" value="UPU37027.1"/>
    <property type="molecule type" value="Genomic_DNA"/>
</dbReference>
<dbReference type="RefSeq" id="WP_183348389.1">
    <property type="nucleotide sequence ID" value="NZ_BLXY01000005.1"/>
</dbReference>
<accession>A0A6V8N0I1</accession>
<dbReference type="PANTHER" id="PTHR30332:SF17">
    <property type="entry name" value="TYPE IV PILIATION SYSTEM PROTEIN DR_0774-RELATED"/>
    <property type="match status" value="1"/>
</dbReference>
<dbReference type="GO" id="GO:0009306">
    <property type="term" value="P:protein secretion"/>
    <property type="evidence" value="ECO:0007669"/>
    <property type="project" value="InterPro"/>
</dbReference>
<feature type="region of interest" description="Disordered" evidence="2">
    <location>
        <begin position="421"/>
        <end position="449"/>
    </location>
</feature>
<evidence type="ECO:0000313" key="7">
    <source>
        <dbReference type="EMBL" id="UPU37027.1"/>
    </source>
</evidence>
<protein>
    <submittedName>
        <fullName evidence="7">Pilus assembly protein N-terminal domain-containing protein</fullName>
    </submittedName>
</protein>
<dbReference type="Proteomes" id="UP000568888">
    <property type="component" value="Unassembled WGS sequence"/>
</dbReference>
<proteinExistence type="inferred from homology"/>
<dbReference type="PRINTS" id="PR00811">
    <property type="entry name" value="BCTERIALGSPD"/>
</dbReference>
<dbReference type="InterPro" id="IPR001775">
    <property type="entry name" value="GspD/PilQ"/>
</dbReference>
<dbReference type="AlphaFoldDB" id="A0A6V8N0I1"/>
<feature type="domain" description="Type II/III secretion system secretin-like" evidence="4">
    <location>
        <begin position="257"/>
        <end position="418"/>
    </location>
</feature>